<keyword evidence="6" id="KW-0812">Transmembrane</keyword>
<keyword evidence="10" id="KW-0175">Coiled coil</keyword>
<dbReference type="PRINTS" id="PR01490">
    <property type="entry name" value="RTXTOXIND"/>
</dbReference>
<dbReference type="PANTHER" id="PTHR30386">
    <property type="entry name" value="MEMBRANE FUSION SUBUNIT OF EMRAB-TOLC MULTIDRUG EFFLUX PUMP"/>
    <property type="match status" value="1"/>
</dbReference>
<dbReference type="NCBIfam" id="TIGR01843">
    <property type="entry name" value="type_I_hlyD"/>
    <property type="match status" value="1"/>
</dbReference>
<keyword evidence="3 9" id="KW-0813">Transport</keyword>
<gene>
    <name evidence="13" type="ORF">SAMIE_1032380</name>
</gene>
<evidence type="ECO:0000256" key="10">
    <source>
        <dbReference type="SAM" id="Coils"/>
    </source>
</evidence>
<dbReference type="KEGG" id="sami:SAMIE_1032380"/>
<dbReference type="InterPro" id="IPR010129">
    <property type="entry name" value="T1SS_HlyD"/>
</dbReference>
<feature type="domain" description="AprE-like beta-barrel" evidence="12">
    <location>
        <begin position="334"/>
        <end position="423"/>
    </location>
</feature>
<evidence type="ECO:0000256" key="8">
    <source>
        <dbReference type="ARBA" id="ARBA00023136"/>
    </source>
</evidence>
<dbReference type="Pfam" id="PF26002">
    <property type="entry name" value="Beta-barrel_AprE"/>
    <property type="match status" value="1"/>
</dbReference>
<evidence type="ECO:0000313" key="14">
    <source>
        <dbReference type="Proteomes" id="UP000279959"/>
    </source>
</evidence>
<dbReference type="GO" id="GO:0015031">
    <property type="term" value="P:protein transport"/>
    <property type="evidence" value="ECO:0007669"/>
    <property type="project" value="InterPro"/>
</dbReference>
<evidence type="ECO:0000256" key="4">
    <source>
        <dbReference type="ARBA" id="ARBA00022475"/>
    </source>
</evidence>
<evidence type="ECO:0000256" key="9">
    <source>
        <dbReference type="RuleBase" id="RU365093"/>
    </source>
</evidence>
<accession>A0A494WAN5</accession>
<dbReference type="Gene3D" id="2.40.30.170">
    <property type="match status" value="1"/>
</dbReference>
<dbReference type="InterPro" id="IPR050739">
    <property type="entry name" value="MFP"/>
</dbReference>
<dbReference type="EMBL" id="AP018664">
    <property type="protein sequence ID" value="BBD99737.1"/>
    <property type="molecule type" value="Genomic_DNA"/>
</dbReference>
<protein>
    <recommendedName>
        <fullName evidence="9">Membrane fusion protein (MFP) family protein</fullName>
    </recommendedName>
</protein>
<dbReference type="Pfam" id="PF25994">
    <property type="entry name" value="HH_AprE"/>
    <property type="match status" value="1"/>
</dbReference>
<evidence type="ECO:0000256" key="3">
    <source>
        <dbReference type="ARBA" id="ARBA00022448"/>
    </source>
</evidence>
<reference evidence="13 14" key="1">
    <citation type="submission" date="2018-05" db="EMBL/GenBank/DDBJ databases">
        <title>Complete Genome Sequence of the Nonylphenol-Degrading Bacterium Sphingobium amiense DSM 16289T.</title>
        <authorList>
            <person name="Ootsuka M."/>
            <person name="Nishizawa T."/>
            <person name="Ohta H."/>
        </authorList>
    </citation>
    <scope>NUCLEOTIDE SEQUENCE [LARGE SCALE GENOMIC DNA]</scope>
    <source>
        <strain evidence="13 14">DSM 16289</strain>
    </source>
</reference>
<dbReference type="InterPro" id="IPR058982">
    <property type="entry name" value="Beta-barrel_AprE"/>
</dbReference>
<sequence length="446" mass="47975">MATSLSILPPATLPMVAYDPEARMRRSLRGVLLASALLVFGIGGAAALVPMGGAVVAGGQIGAESRVKKIAHPTGGTVAEILVQNGQHVRKGQILVRLDDTVSGSTATLSALSVDQLLAQKARLEAEQLGLGSIDFPASLTRRTDASAQQAMANERRMFALRQQELSGLGAQLSARVAQYHDEIGGYRAQIAALRQQSALIEPERRNMQTLYDKKLVTLGRLNQLERTAVDLHGSAGALQAQIAQANSRISEARAQIIQIGQARRAEAGAQLAQVNEQLNQQQARTVSAIDERNRSVIRAPYDGVVEQLSLTTVGGVIRPAETIMEIVPDKDPLLVEAALNPTDVDQVHVDQPARVSFPSLSRTATPELRGTVAYVAAERVTDPEGRAFYPVRVQLTPDSLARLRRTGGFKSGVPAEVYIETGSRSMMAYITKPLRDQFARAFLDD</sequence>
<name>A0A494WAN5_9SPHN</name>
<dbReference type="AlphaFoldDB" id="A0A494WAN5"/>
<keyword evidence="8" id="KW-0472">Membrane</keyword>
<keyword evidence="4 9" id="KW-1003">Cell membrane</keyword>
<dbReference type="Proteomes" id="UP000279959">
    <property type="component" value="Chromosome"/>
</dbReference>
<dbReference type="PANTHER" id="PTHR30386:SF17">
    <property type="entry name" value="ALKALINE PROTEASE SECRETION PROTEIN APRE"/>
    <property type="match status" value="1"/>
</dbReference>
<proteinExistence type="inferred from homology"/>
<evidence type="ECO:0000256" key="5">
    <source>
        <dbReference type="ARBA" id="ARBA00022519"/>
    </source>
</evidence>
<evidence type="ECO:0000256" key="7">
    <source>
        <dbReference type="ARBA" id="ARBA00022989"/>
    </source>
</evidence>
<feature type="coiled-coil region" evidence="10">
    <location>
        <begin position="236"/>
        <end position="285"/>
    </location>
</feature>
<evidence type="ECO:0000259" key="12">
    <source>
        <dbReference type="Pfam" id="PF26002"/>
    </source>
</evidence>
<keyword evidence="7" id="KW-1133">Transmembrane helix</keyword>
<feature type="domain" description="AprE-like long alpha-helical hairpin" evidence="11">
    <location>
        <begin position="113"/>
        <end position="291"/>
    </location>
</feature>
<keyword evidence="5 9" id="KW-0997">Cell inner membrane</keyword>
<evidence type="ECO:0000313" key="13">
    <source>
        <dbReference type="EMBL" id="BBD99737.1"/>
    </source>
</evidence>
<dbReference type="RefSeq" id="WP_066701104.1">
    <property type="nucleotide sequence ID" value="NZ_AP018664.1"/>
</dbReference>
<dbReference type="Gene3D" id="2.40.50.100">
    <property type="match status" value="1"/>
</dbReference>
<organism evidence="13 14">
    <name type="scientific">Sphingobium amiense</name>
    <dbReference type="NCBI Taxonomy" id="135719"/>
    <lineage>
        <taxon>Bacteria</taxon>
        <taxon>Pseudomonadati</taxon>
        <taxon>Pseudomonadota</taxon>
        <taxon>Alphaproteobacteria</taxon>
        <taxon>Sphingomonadales</taxon>
        <taxon>Sphingomonadaceae</taxon>
        <taxon>Sphingobium</taxon>
    </lineage>
</organism>
<dbReference type="InterPro" id="IPR058781">
    <property type="entry name" value="HH_AprE-like"/>
</dbReference>
<evidence type="ECO:0000259" key="11">
    <source>
        <dbReference type="Pfam" id="PF25994"/>
    </source>
</evidence>
<comment type="similarity">
    <text evidence="2 9">Belongs to the membrane fusion protein (MFP) (TC 8.A.1) family.</text>
</comment>
<evidence type="ECO:0000256" key="1">
    <source>
        <dbReference type="ARBA" id="ARBA00004377"/>
    </source>
</evidence>
<dbReference type="GO" id="GO:0005886">
    <property type="term" value="C:plasma membrane"/>
    <property type="evidence" value="ECO:0007669"/>
    <property type="project" value="UniProtKB-SubCell"/>
</dbReference>
<comment type="subcellular location">
    <subcellularLocation>
        <location evidence="1 9">Cell inner membrane</location>
        <topology evidence="1 9">Single-pass membrane protein</topology>
    </subcellularLocation>
</comment>
<keyword evidence="14" id="KW-1185">Reference proteome</keyword>
<evidence type="ECO:0000256" key="6">
    <source>
        <dbReference type="ARBA" id="ARBA00022692"/>
    </source>
</evidence>
<evidence type="ECO:0000256" key="2">
    <source>
        <dbReference type="ARBA" id="ARBA00009477"/>
    </source>
</evidence>